<dbReference type="InParanoid" id="A0A165AHA1"/>
<dbReference type="OrthoDB" id="2431475at2759"/>
<feature type="compositionally biased region" description="Basic and acidic residues" evidence="1">
    <location>
        <begin position="134"/>
        <end position="150"/>
    </location>
</feature>
<dbReference type="RefSeq" id="XP_018186026.1">
    <property type="nucleotide sequence ID" value="XM_018336313.1"/>
</dbReference>
<protein>
    <submittedName>
        <fullName evidence="2">Uncharacterized protein</fullName>
    </submittedName>
</protein>
<feature type="compositionally biased region" description="Basic residues" evidence="1">
    <location>
        <begin position="183"/>
        <end position="198"/>
    </location>
</feature>
<feature type="compositionally biased region" description="Basic and acidic residues" evidence="1">
    <location>
        <begin position="77"/>
        <end position="88"/>
    </location>
</feature>
<proteinExistence type="predicted"/>
<dbReference type="STRING" id="1328760.A0A165AHA1"/>
<evidence type="ECO:0000313" key="2">
    <source>
        <dbReference type="EMBL" id="KZF20471.1"/>
    </source>
</evidence>
<sequence>MSADTPFSDDYVANLLKKDARDSSVRYSALGLQAFLPQRPSSNAPKPNTRFLRNIIRDTDNHNAALLAKEAQEARARLRALREGEPRSKHEHRSSASDYAENKRKRMEVAESESNIRRSSEKSSSARIRHQRSRRDEVKRDGHDDSDREHSRHPHRHNSREHRRRHRSRSREGHSSQRSARDSHRHLRRHHRSSRSRSPHGERVSQHRRSHRPRSVSYSPERHNDSAPSRSKRANFSPKIGMGTSKSKRSPSLTSDSDPLEAIIGPQPPTAEPKVRVRGRGALSSSSGIDNRFASGYDPSTDVQPNVEDEDDWDQALEALRDRQRWKQSGADRLRAAGFTEEEVDNWKKGGERSEADVRWARRGEGREWDRGKVVDAEGDIDLKPEWGRLKDT</sequence>
<dbReference type="PANTHER" id="PTHR40132:SF1">
    <property type="entry name" value="PRE-MRNA-SPLICING FACTOR 38B"/>
    <property type="match status" value="1"/>
</dbReference>
<dbReference type="PANTHER" id="PTHR40132">
    <property type="entry name" value="PRE-MRNA-SPLICING FACTOR 38B"/>
    <property type="match status" value="1"/>
</dbReference>
<keyword evidence="3" id="KW-1185">Reference proteome</keyword>
<evidence type="ECO:0000313" key="3">
    <source>
        <dbReference type="Proteomes" id="UP000076632"/>
    </source>
</evidence>
<dbReference type="OMA" id="ETDNHNT"/>
<feature type="compositionally biased region" description="Basic and acidic residues" evidence="1">
    <location>
        <begin position="170"/>
        <end position="182"/>
    </location>
</feature>
<dbReference type="Proteomes" id="UP000076632">
    <property type="component" value="Unassembled WGS sequence"/>
</dbReference>
<name>A0A165AHA1_XYLHT</name>
<organism evidence="2 3">
    <name type="scientific">Xylona heveae (strain CBS 132557 / TC161)</name>
    <dbReference type="NCBI Taxonomy" id="1328760"/>
    <lineage>
        <taxon>Eukaryota</taxon>
        <taxon>Fungi</taxon>
        <taxon>Dikarya</taxon>
        <taxon>Ascomycota</taxon>
        <taxon>Pezizomycotina</taxon>
        <taxon>Xylonomycetes</taxon>
        <taxon>Xylonales</taxon>
        <taxon>Xylonaceae</taxon>
        <taxon>Xylona</taxon>
    </lineage>
</organism>
<feature type="region of interest" description="Disordered" evidence="1">
    <location>
        <begin position="77"/>
        <end position="309"/>
    </location>
</feature>
<evidence type="ECO:0000256" key="1">
    <source>
        <dbReference type="SAM" id="MobiDB-lite"/>
    </source>
</evidence>
<gene>
    <name evidence="2" type="ORF">L228DRAFT_285173</name>
</gene>
<dbReference type="AlphaFoldDB" id="A0A165AHA1"/>
<dbReference type="EMBL" id="KV407463">
    <property type="protein sequence ID" value="KZF20471.1"/>
    <property type="molecule type" value="Genomic_DNA"/>
</dbReference>
<feature type="compositionally biased region" description="Basic residues" evidence="1">
    <location>
        <begin position="151"/>
        <end position="169"/>
    </location>
</feature>
<accession>A0A165AHA1</accession>
<dbReference type="GeneID" id="28901450"/>
<reference evidence="2 3" key="1">
    <citation type="journal article" date="2016" name="Fungal Biol.">
        <title>The genome of Xylona heveae provides a window into fungal endophytism.</title>
        <authorList>
            <person name="Gazis R."/>
            <person name="Kuo A."/>
            <person name="Riley R."/>
            <person name="LaButti K."/>
            <person name="Lipzen A."/>
            <person name="Lin J."/>
            <person name="Amirebrahimi M."/>
            <person name="Hesse C.N."/>
            <person name="Spatafora J.W."/>
            <person name="Henrissat B."/>
            <person name="Hainaut M."/>
            <person name="Grigoriev I.V."/>
            <person name="Hibbett D.S."/>
        </authorList>
    </citation>
    <scope>NUCLEOTIDE SEQUENCE [LARGE SCALE GENOMIC DNA]</scope>
    <source>
        <strain evidence="2 3">TC161</strain>
    </source>
</reference>